<name>A0A650CEZ8_SULOH</name>
<dbReference type="GeneID" id="95643287"/>
<dbReference type="AlphaFoldDB" id="A0A650CEZ8"/>
<dbReference type="KEGG" id="soh:D1869_02810"/>
<proteinExistence type="predicted"/>
<evidence type="ECO:0000313" key="1">
    <source>
        <dbReference type="EMBL" id="MBB5252817.1"/>
    </source>
</evidence>
<evidence type="ECO:0000313" key="4">
    <source>
        <dbReference type="Proteomes" id="UP000582213"/>
    </source>
</evidence>
<dbReference type="RefSeq" id="WP_156013815.1">
    <property type="nucleotide sequence ID" value="NZ_AP031374.1"/>
</dbReference>
<dbReference type="EMBL" id="CP045484">
    <property type="protein sequence ID" value="QGR16245.1"/>
    <property type="molecule type" value="Genomic_DNA"/>
</dbReference>
<evidence type="ECO:0000313" key="2">
    <source>
        <dbReference type="EMBL" id="QGR16245.1"/>
    </source>
</evidence>
<gene>
    <name evidence="2" type="ORF">D1869_02810</name>
    <name evidence="1" type="ORF">HNQ62_000550</name>
</gene>
<accession>A0A650CEZ8</accession>
<dbReference type="EMBL" id="JACHFY010000002">
    <property type="protein sequence ID" value="MBB5252817.1"/>
    <property type="molecule type" value="Genomic_DNA"/>
</dbReference>
<sequence>MSEKLQELLLEYILYQKQEFSVPCDSIEKIRKLFLALGRNVVVKEKKGEECVIMVYYHVS</sequence>
<dbReference type="Proteomes" id="UP000582213">
    <property type="component" value="Unassembled WGS sequence"/>
</dbReference>
<organism evidence="2 3">
    <name type="scientific">Sulfurisphaera ohwakuensis</name>
    <dbReference type="NCBI Taxonomy" id="69656"/>
    <lineage>
        <taxon>Archaea</taxon>
        <taxon>Thermoproteota</taxon>
        <taxon>Thermoprotei</taxon>
        <taxon>Sulfolobales</taxon>
        <taxon>Sulfolobaceae</taxon>
        <taxon>Sulfurisphaera</taxon>
    </lineage>
</organism>
<keyword evidence="3" id="KW-1185">Reference proteome</keyword>
<protein>
    <submittedName>
        <fullName evidence="2">Uncharacterized protein</fullName>
    </submittedName>
</protein>
<dbReference type="Proteomes" id="UP000427373">
    <property type="component" value="Chromosome"/>
</dbReference>
<evidence type="ECO:0000313" key="3">
    <source>
        <dbReference type="Proteomes" id="UP000427373"/>
    </source>
</evidence>
<reference evidence="2 3" key="1">
    <citation type="submission" date="2019-10" db="EMBL/GenBank/DDBJ databases">
        <title>Genome Sequences from Six Type Strain Members of the Archaeal Family Sulfolobaceae: Acidianus ambivalens, Acidianus infernus, Metallosphaera prunae, Stygiolobus azoricus, Sulfolobus metallicus, and Sulfurisphaera ohwakuensis.</title>
        <authorList>
            <person name="Counts J.A."/>
            <person name="Kelly R.M."/>
        </authorList>
    </citation>
    <scope>NUCLEOTIDE SEQUENCE [LARGE SCALE GENOMIC DNA]</scope>
    <source>
        <strain evidence="2 3">TA-1</strain>
    </source>
</reference>
<reference evidence="1 4" key="2">
    <citation type="submission" date="2020-08" db="EMBL/GenBank/DDBJ databases">
        <title>Genomic Encyclopedia of Type Strains, Phase IV (KMG-IV): sequencing the most valuable type-strain genomes for metagenomic binning, comparative biology and taxonomic classification.</title>
        <authorList>
            <person name="Goeker M."/>
        </authorList>
    </citation>
    <scope>NUCLEOTIDE SEQUENCE [LARGE SCALE GENOMIC DNA]</scope>
    <source>
        <strain evidence="1 4">DSM 12421</strain>
    </source>
</reference>